<evidence type="ECO:0000256" key="11">
    <source>
        <dbReference type="ARBA" id="ARBA00023167"/>
    </source>
</evidence>
<dbReference type="GO" id="GO:0000976">
    <property type="term" value="F:transcription cis-regulatory region binding"/>
    <property type="evidence" value="ECO:0007669"/>
    <property type="project" value="TreeGrafter"/>
</dbReference>
<dbReference type="Proteomes" id="UP000252023">
    <property type="component" value="Chromosome"/>
</dbReference>
<accession>A0A344PH80</accession>
<dbReference type="PANTHER" id="PTHR30126">
    <property type="entry name" value="HTH-TYPE TRANSCRIPTIONAL REGULATOR"/>
    <property type="match status" value="1"/>
</dbReference>
<gene>
    <name evidence="13" type="ORF">DRW48_02660</name>
</gene>
<dbReference type="SUPFAM" id="SSF46785">
    <property type="entry name" value="Winged helix' DNA-binding domain"/>
    <property type="match status" value="1"/>
</dbReference>
<dbReference type="PANTHER" id="PTHR30126:SF25">
    <property type="entry name" value="HTH-TYPE TRANSCRIPTIONAL REGULATOR METR"/>
    <property type="match status" value="1"/>
</dbReference>
<evidence type="ECO:0000313" key="13">
    <source>
        <dbReference type="EMBL" id="AXC48735.1"/>
    </source>
</evidence>
<dbReference type="OrthoDB" id="155872at2"/>
<evidence type="ECO:0000256" key="5">
    <source>
        <dbReference type="ARBA" id="ARBA00022491"/>
    </source>
</evidence>
<dbReference type="RefSeq" id="WP_114075054.1">
    <property type="nucleotide sequence ID" value="NZ_CP030918.1"/>
</dbReference>
<evidence type="ECO:0000256" key="1">
    <source>
        <dbReference type="ARBA" id="ARBA00004496"/>
    </source>
</evidence>
<dbReference type="FunFam" id="1.10.10.10:FF:000001">
    <property type="entry name" value="LysR family transcriptional regulator"/>
    <property type="match status" value="1"/>
</dbReference>
<evidence type="ECO:0000313" key="14">
    <source>
        <dbReference type="Proteomes" id="UP000252023"/>
    </source>
</evidence>
<evidence type="ECO:0000256" key="7">
    <source>
        <dbReference type="ARBA" id="ARBA00023015"/>
    </source>
</evidence>
<evidence type="ECO:0000256" key="9">
    <source>
        <dbReference type="ARBA" id="ARBA00023159"/>
    </source>
</evidence>
<keyword evidence="7" id="KW-0805">Transcription regulation</keyword>
<dbReference type="Gene3D" id="3.40.190.10">
    <property type="entry name" value="Periplasmic binding protein-like II"/>
    <property type="match status" value="2"/>
</dbReference>
<keyword evidence="5" id="KW-0678">Repressor</keyword>
<evidence type="ECO:0000256" key="3">
    <source>
        <dbReference type="ARBA" id="ARBA00019365"/>
    </source>
</evidence>
<evidence type="ECO:0000256" key="4">
    <source>
        <dbReference type="ARBA" id="ARBA00022490"/>
    </source>
</evidence>
<protein>
    <recommendedName>
        <fullName evidence="3">HTH-type transcriptional regulator MetR</fullName>
    </recommendedName>
</protein>
<dbReference type="EMBL" id="CP030918">
    <property type="protein sequence ID" value="AXC48735.1"/>
    <property type="molecule type" value="Genomic_DNA"/>
</dbReference>
<dbReference type="GO" id="GO:0005737">
    <property type="term" value="C:cytoplasm"/>
    <property type="evidence" value="ECO:0007669"/>
    <property type="project" value="UniProtKB-SubCell"/>
</dbReference>
<dbReference type="Pfam" id="PF00126">
    <property type="entry name" value="HTH_1"/>
    <property type="match status" value="1"/>
</dbReference>
<dbReference type="InterPro" id="IPR036390">
    <property type="entry name" value="WH_DNA-bd_sf"/>
</dbReference>
<evidence type="ECO:0000256" key="2">
    <source>
        <dbReference type="ARBA" id="ARBA00009437"/>
    </source>
</evidence>
<dbReference type="CDD" id="cd08441">
    <property type="entry name" value="PBP2_MetR"/>
    <property type="match status" value="1"/>
</dbReference>
<dbReference type="SUPFAM" id="SSF53850">
    <property type="entry name" value="Periplasmic binding protein-like II"/>
    <property type="match status" value="1"/>
</dbReference>
<feature type="domain" description="HTH lysR-type" evidence="12">
    <location>
        <begin position="3"/>
        <end position="60"/>
    </location>
</feature>
<keyword evidence="9" id="KW-0010">Activator</keyword>
<evidence type="ECO:0000259" key="12">
    <source>
        <dbReference type="PROSITE" id="PS50931"/>
    </source>
</evidence>
<comment type="similarity">
    <text evidence="2">Belongs to the LysR transcriptional regulatory family.</text>
</comment>
<keyword evidence="10" id="KW-0804">Transcription</keyword>
<comment type="subcellular location">
    <subcellularLocation>
        <location evidence="1">Cytoplasm</location>
    </subcellularLocation>
</comment>
<dbReference type="PRINTS" id="PR00039">
    <property type="entry name" value="HTHLYSR"/>
</dbReference>
<evidence type="ECO:0000256" key="10">
    <source>
        <dbReference type="ARBA" id="ARBA00023163"/>
    </source>
</evidence>
<keyword evidence="8" id="KW-0238">DNA-binding</keyword>
<reference evidence="14" key="1">
    <citation type="submission" date="2018-07" db="EMBL/GenBank/DDBJ databases">
        <title>Genome sequencing of Paracoccus sp. SC2-6.</title>
        <authorList>
            <person name="Heo J."/>
            <person name="Kim S.-J."/>
            <person name="Kwon S.-W."/>
        </authorList>
    </citation>
    <scope>NUCLEOTIDE SEQUENCE [LARGE SCALE GENOMIC DNA]</scope>
    <source>
        <strain evidence="14">SC2-6</strain>
    </source>
</reference>
<keyword evidence="4" id="KW-0963">Cytoplasm</keyword>
<proteinExistence type="inferred from homology"/>
<dbReference type="InterPro" id="IPR000847">
    <property type="entry name" value="LysR_HTH_N"/>
</dbReference>
<keyword evidence="14" id="KW-1185">Reference proteome</keyword>
<keyword evidence="11" id="KW-0486">Methionine biosynthesis</keyword>
<dbReference type="InterPro" id="IPR005119">
    <property type="entry name" value="LysR_subst-bd"/>
</dbReference>
<dbReference type="PROSITE" id="PS50931">
    <property type="entry name" value="HTH_LYSR"/>
    <property type="match status" value="1"/>
</dbReference>
<dbReference type="InterPro" id="IPR037406">
    <property type="entry name" value="MetR_PBP2"/>
</dbReference>
<sequence length="302" mass="33442">MHLDLRHLRTIAAIHEHGGLGRAAEVLNLTQSALSHQLKAMEAQAGVPLVVRRARPLRLTAAGLRLLRTAEAVLPLIANAEAEFRDVEKGRAGRLHVAMECHACFDWLLPVMDRFRRNWPDVDIDIRAGLAFQALPALVRETADLVITSDPEPLEGITYQPLFDYAPTLVVPAGHPLVAKGYAEAADFADLTLIHYPMDRARLDIFSHLLTPAKVEPAALREVEQTAVALMLVAAGRGVTVMPDWVVRREAANPELAFLPMTRTGLRRRMYAALRTEALALPYMAHFLRLARTDSLQLQSSD</sequence>
<dbReference type="Gene3D" id="1.10.10.10">
    <property type="entry name" value="Winged helix-like DNA-binding domain superfamily/Winged helix DNA-binding domain"/>
    <property type="match status" value="1"/>
</dbReference>
<dbReference type="GO" id="GO:0009086">
    <property type="term" value="P:methionine biosynthetic process"/>
    <property type="evidence" value="ECO:0007669"/>
    <property type="project" value="UniProtKB-KW"/>
</dbReference>
<organism evidence="13 14">
    <name type="scientific">Paracoccus suum</name>
    <dbReference type="NCBI Taxonomy" id="2259340"/>
    <lineage>
        <taxon>Bacteria</taxon>
        <taxon>Pseudomonadati</taxon>
        <taxon>Pseudomonadota</taxon>
        <taxon>Alphaproteobacteria</taxon>
        <taxon>Rhodobacterales</taxon>
        <taxon>Paracoccaceae</taxon>
        <taxon>Paracoccus</taxon>
    </lineage>
</organism>
<dbReference type="AlphaFoldDB" id="A0A344PH80"/>
<name>A0A344PH80_9RHOB</name>
<keyword evidence="6" id="KW-0028">Amino-acid biosynthesis</keyword>
<dbReference type="InterPro" id="IPR036388">
    <property type="entry name" value="WH-like_DNA-bd_sf"/>
</dbReference>
<evidence type="ECO:0000256" key="8">
    <source>
        <dbReference type="ARBA" id="ARBA00023125"/>
    </source>
</evidence>
<dbReference type="GO" id="GO:0003700">
    <property type="term" value="F:DNA-binding transcription factor activity"/>
    <property type="evidence" value="ECO:0007669"/>
    <property type="project" value="InterPro"/>
</dbReference>
<evidence type="ECO:0000256" key="6">
    <source>
        <dbReference type="ARBA" id="ARBA00022605"/>
    </source>
</evidence>
<dbReference type="KEGG" id="pars:DRW48_02660"/>
<dbReference type="Pfam" id="PF03466">
    <property type="entry name" value="LysR_substrate"/>
    <property type="match status" value="1"/>
</dbReference>